<evidence type="ECO:0000259" key="7">
    <source>
        <dbReference type="Pfam" id="PF10035"/>
    </source>
</evidence>
<evidence type="ECO:0000259" key="8">
    <source>
        <dbReference type="Pfam" id="PF18955"/>
    </source>
</evidence>
<proteinExistence type="inferred from homology"/>
<feature type="domain" description="DUF2179" evidence="7">
    <location>
        <begin position="113"/>
        <end position="164"/>
    </location>
</feature>
<comment type="caution">
    <text evidence="9">The sequence shown here is derived from an EMBL/GenBank/DDBJ whole genome shotgun (WGS) entry which is preliminary data.</text>
</comment>
<dbReference type="Pfam" id="PF18955">
    <property type="entry name" value="DUF5698"/>
    <property type="match status" value="1"/>
</dbReference>
<keyword evidence="10" id="KW-1185">Reference proteome</keyword>
<comment type="similarity">
    <text evidence="6">Belongs to the UPF0316 family.</text>
</comment>
<protein>
    <recommendedName>
        <fullName evidence="6">UPF0316 protein ACFQPF_05615</fullName>
    </recommendedName>
</protein>
<dbReference type="InterPro" id="IPR044035">
    <property type="entry name" value="DUF5698"/>
</dbReference>
<feature type="transmembrane region" description="Helical" evidence="6">
    <location>
        <begin position="6"/>
        <end position="27"/>
    </location>
</feature>
<evidence type="ECO:0000313" key="9">
    <source>
        <dbReference type="EMBL" id="MFC7371146.1"/>
    </source>
</evidence>
<evidence type="ECO:0000256" key="1">
    <source>
        <dbReference type="ARBA" id="ARBA00004651"/>
    </source>
</evidence>
<keyword evidence="4 6" id="KW-1133">Transmembrane helix</keyword>
<feature type="transmembrane region" description="Helical" evidence="6">
    <location>
        <begin position="64"/>
        <end position="81"/>
    </location>
</feature>
<evidence type="ECO:0000256" key="2">
    <source>
        <dbReference type="ARBA" id="ARBA00022475"/>
    </source>
</evidence>
<dbReference type="InterPro" id="IPR019264">
    <property type="entry name" value="DUF2179"/>
</dbReference>
<dbReference type="Pfam" id="PF10035">
    <property type="entry name" value="DUF2179"/>
    <property type="match status" value="1"/>
</dbReference>
<dbReference type="HAMAP" id="MF_01515">
    <property type="entry name" value="UPF0316"/>
    <property type="match status" value="1"/>
</dbReference>
<sequence length="175" mass="18972">MGDVVWLIAIFLSRVCDMSLATFRTILLVRGKKFLAAVIGFFEVLIFVVVLSKVMNSLDSPLPILAYCLGFAFGNYVGGWLEGKAALGNVLVQVISKTESESLIQMARNRGLGVTVIPAEGLSGPKKVINVHAKRKWLDAMLKEIGKIDPSAYVSIYDSRQTVGGFFAASKGKKS</sequence>
<dbReference type="Proteomes" id="UP001596549">
    <property type="component" value="Unassembled WGS sequence"/>
</dbReference>
<evidence type="ECO:0000256" key="5">
    <source>
        <dbReference type="ARBA" id="ARBA00023136"/>
    </source>
</evidence>
<name>A0ABW2NR24_9BACL</name>
<keyword evidence="5 6" id="KW-0472">Membrane</keyword>
<dbReference type="EMBL" id="JBHTCP010000011">
    <property type="protein sequence ID" value="MFC7371146.1"/>
    <property type="molecule type" value="Genomic_DNA"/>
</dbReference>
<accession>A0ABW2NR24</accession>
<evidence type="ECO:0000256" key="3">
    <source>
        <dbReference type="ARBA" id="ARBA00022692"/>
    </source>
</evidence>
<evidence type="ECO:0000313" key="10">
    <source>
        <dbReference type="Proteomes" id="UP001596549"/>
    </source>
</evidence>
<keyword evidence="2 6" id="KW-1003">Cell membrane</keyword>
<dbReference type="RefSeq" id="WP_379747432.1">
    <property type="nucleotide sequence ID" value="NZ_JBHTCP010000011.1"/>
</dbReference>
<evidence type="ECO:0000256" key="4">
    <source>
        <dbReference type="ARBA" id="ARBA00022989"/>
    </source>
</evidence>
<feature type="transmembrane region" description="Helical" evidence="6">
    <location>
        <begin position="34"/>
        <end position="52"/>
    </location>
</feature>
<reference evidence="10" key="1">
    <citation type="journal article" date="2019" name="Int. J. Syst. Evol. Microbiol.">
        <title>The Global Catalogue of Microorganisms (GCM) 10K type strain sequencing project: providing services to taxonomists for standard genome sequencing and annotation.</title>
        <authorList>
            <consortium name="The Broad Institute Genomics Platform"/>
            <consortium name="The Broad Institute Genome Sequencing Center for Infectious Disease"/>
            <person name="Wu L."/>
            <person name="Ma J."/>
        </authorList>
    </citation>
    <scope>NUCLEOTIDE SEQUENCE [LARGE SCALE GENOMIC DNA]</scope>
    <source>
        <strain evidence="10">NBRC 106396</strain>
    </source>
</reference>
<organism evidence="9 10">
    <name type="scientific">Fictibacillus iocasae</name>
    <dbReference type="NCBI Taxonomy" id="2715437"/>
    <lineage>
        <taxon>Bacteria</taxon>
        <taxon>Bacillati</taxon>
        <taxon>Bacillota</taxon>
        <taxon>Bacilli</taxon>
        <taxon>Bacillales</taxon>
        <taxon>Fictibacillaceae</taxon>
        <taxon>Fictibacillus</taxon>
    </lineage>
</organism>
<dbReference type="CDD" id="cd16381">
    <property type="entry name" value="YitT_C_like_1"/>
    <property type="match status" value="1"/>
</dbReference>
<dbReference type="PANTHER" id="PTHR40060:SF1">
    <property type="entry name" value="UPF0316 PROTEIN YEBE"/>
    <property type="match status" value="1"/>
</dbReference>
<evidence type="ECO:0000256" key="6">
    <source>
        <dbReference type="HAMAP-Rule" id="MF_01515"/>
    </source>
</evidence>
<dbReference type="PANTHER" id="PTHR40060">
    <property type="entry name" value="UPF0316 PROTEIN YEBE"/>
    <property type="match status" value="1"/>
</dbReference>
<feature type="domain" description="DUF5698" evidence="8">
    <location>
        <begin position="22"/>
        <end position="78"/>
    </location>
</feature>
<keyword evidence="3 6" id="KW-0812">Transmembrane</keyword>
<dbReference type="InterPro" id="IPR022930">
    <property type="entry name" value="UPF0316"/>
</dbReference>
<comment type="subcellular location">
    <subcellularLocation>
        <location evidence="1 6">Cell membrane</location>
        <topology evidence="1 6">Multi-pass membrane protein</topology>
    </subcellularLocation>
</comment>
<gene>
    <name evidence="9" type="ORF">ACFQPF_05615</name>
</gene>